<gene>
    <name evidence="1" type="ORF">C5E45_27320</name>
</gene>
<dbReference type="Proteomes" id="UP000239874">
    <property type="component" value="Unassembled WGS sequence"/>
</dbReference>
<proteinExistence type="predicted"/>
<organism evidence="1 2">
    <name type="scientific">Nocardia nova</name>
    <dbReference type="NCBI Taxonomy" id="37330"/>
    <lineage>
        <taxon>Bacteria</taxon>
        <taxon>Bacillati</taxon>
        <taxon>Actinomycetota</taxon>
        <taxon>Actinomycetes</taxon>
        <taxon>Mycobacteriales</taxon>
        <taxon>Nocardiaceae</taxon>
        <taxon>Nocardia</taxon>
    </lineage>
</organism>
<evidence type="ECO:0000313" key="2">
    <source>
        <dbReference type="Proteomes" id="UP000239874"/>
    </source>
</evidence>
<reference evidence="1 2" key="1">
    <citation type="submission" date="2018-02" db="EMBL/GenBank/DDBJ databases">
        <title>8 Nocardia nova and 1 Nocardia cyriacigeorgica strain used for evolution to TMP-SMX.</title>
        <authorList>
            <person name="Mehta H."/>
            <person name="Weng J."/>
            <person name="Shamoo Y."/>
        </authorList>
    </citation>
    <scope>NUCLEOTIDE SEQUENCE [LARGE SCALE GENOMIC DNA]</scope>
    <source>
        <strain evidence="1 2">MDA3139</strain>
    </source>
</reference>
<dbReference type="RefSeq" id="WP_104374984.1">
    <property type="nucleotide sequence ID" value="NZ_PSZC01000024.1"/>
</dbReference>
<protein>
    <submittedName>
        <fullName evidence="1">Uncharacterized protein</fullName>
    </submittedName>
</protein>
<dbReference type="EMBL" id="PSZC01000024">
    <property type="protein sequence ID" value="PPJ35161.1"/>
    <property type="molecule type" value="Genomic_DNA"/>
</dbReference>
<sequence length="63" mass="7008">MSKVGSTSRTPRVENFRLGTGGVTAKLVDKMLGRRRDRTDVLDKLEQISGRLAGERRDAHVRG</sequence>
<accession>A0A2S6AIW9</accession>
<dbReference type="AlphaFoldDB" id="A0A2S6AIW9"/>
<evidence type="ECO:0000313" key="1">
    <source>
        <dbReference type="EMBL" id="PPJ35161.1"/>
    </source>
</evidence>
<name>A0A2S6AIW9_9NOCA</name>
<comment type="caution">
    <text evidence="1">The sequence shown here is derived from an EMBL/GenBank/DDBJ whole genome shotgun (WGS) entry which is preliminary data.</text>
</comment>